<dbReference type="Proteomes" id="UP000233524">
    <property type="component" value="Unassembled WGS sequence"/>
</dbReference>
<sequence>MTTGRNGGYGGSNGYGGGSGGSGRGAYGSGGSGGGRYNGGGGSGGSGVGGGGYAGGGGGSSNRRDDDDYDPYGDSYGSDNRYMNNGPPPPAIRTRSPPAVRNGGYGQPQQEARRQPPPSRTPRMGETNAERQINEVVDLIKEEWPALCEADCIPVQLALQLLDNSSVGRAHEYRNFQKTHNFLQESLRNIVNEHHQGFNSSIGTFHKIQDSIQAAQKRVRTLKESLSSSKGNLCQSDPELQKLSKTSQKYDELIQLLDELEELRQVPDQLEARISEKRFLTAVEVLQNALRKLRRPELDDIGALSDLRSYLANQETALMDILVEELHEHLYLKSPYCQERWQNLAKNQGTTHDSWGDSVTIAPFHQLLESIDFEQAVTEDPARNPEADTFYYIGLLVEALNKLGRLQNAVDTLKQRLPVELFTIVNETINEVDQRHPSSLRGGSSNSHGLQIYGSRETKMRADVIYDLLWSLYGKFEAIAEGQRVFHESIKALIRREGAGNNSALLGSFKELWNLYQNEIRSLLHNYVTTDADVYEFNSSADIGAAIGGRKDGKKDLFKFSEADVKSAEMASEFEALEGIIQSAVPGLTSSGSRGDKKASLIGIRSFMDGSGSRKENESGYENAQASKTYKSLVEPSVFNMSLLLPPTLVFLQRLKNIVPPGSDLATSTLTSFLDNFLVNVFQPQLDETLAKLSELIFGEMDSFLQDQDWRKVAKRPVLNGTTAFFAVVTAFCKMLATIPHDQALSSLIISQMMRYHERCLAWYKSLVTKAQEQPNEQHTMRASAKMASEKGEINELVKKIWASEKMDTELLEEEIQLLMKQTTEEPLGMSDIIRDRDTIASLCLLYTSMKWLSVKISGLRHITTQDTDSSRPNLPRQSNRRWTLMNDPGNATEDPGPVHLPMTQDTVVNFDKILDSYEDLAQSALFTLRMESRCKIIQSLYIVLSPETAPYVLDQEVREPDPEILSLNSELVASDETIVRYLRDKETRFIRTGLGLLVNRYLVGKAPMASPMNAKGCGRMQLNILVLQQNLKNIEDGVDLSRTSNYFDLFNKGPDAIVAKAKEVSEIQAQTEEGEEPAGEIFTYDELKNLMELCYSQQLSDPERGVTAAAKREMADKMLNLSEFLWQS</sequence>
<feature type="domain" description="Exocyst complex component Sec8 N-terminal" evidence="7">
    <location>
        <begin position="132"/>
        <end position="272"/>
    </location>
</feature>
<dbReference type="GO" id="GO:0015031">
    <property type="term" value="P:protein transport"/>
    <property type="evidence" value="ECO:0007669"/>
    <property type="project" value="UniProtKB-KW"/>
</dbReference>
<organism evidence="9 10">
    <name type="scientific">Lomentospora prolificans</name>
    <dbReference type="NCBI Taxonomy" id="41688"/>
    <lineage>
        <taxon>Eukaryota</taxon>
        <taxon>Fungi</taxon>
        <taxon>Dikarya</taxon>
        <taxon>Ascomycota</taxon>
        <taxon>Pezizomycotina</taxon>
        <taxon>Sordariomycetes</taxon>
        <taxon>Hypocreomycetidae</taxon>
        <taxon>Microascales</taxon>
        <taxon>Microascaceae</taxon>
        <taxon>Lomentospora</taxon>
    </lineage>
</organism>
<dbReference type="InterPro" id="IPR048630">
    <property type="entry name" value="Sec8_M"/>
</dbReference>
<evidence type="ECO:0000313" key="9">
    <source>
        <dbReference type="EMBL" id="PKS10809.1"/>
    </source>
</evidence>
<keyword evidence="1 4" id="KW-0813">Transport</keyword>
<evidence type="ECO:0000256" key="1">
    <source>
        <dbReference type="ARBA" id="ARBA00022448"/>
    </source>
</evidence>
<keyword evidence="3 4" id="KW-0653">Protein transport</keyword>
<dbReference type="InterPro" id="IPR007191">
    <property type="entry name" value="Sec8_exocyst_N"/>
</dbReference>
<dbReference type="PANTHER" id="PTHR14146:SF0">
    <property type="entry name" value="EXOCYST COMPLEX COMPONENT 4"/>
    <property type="match status" value="1"/>
</dbReference>
<evidence type="ECO:0000259" key="8">
    <source>
        <dbReference type="Pfam" id="PF20652"/>
    </source>
</evidence>
<proteinExistence type="inferred from homology"/>
<reference evidence="9 10" key="1">
    <citation type="journal article" date="2017" name="G3 (Bethesda)">
        <title>First Draft Genome Sequence of the Pathogenic Fungus Lomentospora prolificans (Formerly Scedosporium prolificans).</title>
        <authorList>
            <person name="Luo R."/>
            <person name="Zimin A."/>
            <person name="Workman R."/>
            <person name="Fan Y."/>
            <person name="Pertea G."/>
            <person name="Grossman N."/>
            <person name="Wear M.P."/>
            <person name="Jia B."/>
            <person name="Miller H."/>
            <person name="Casadevall A."/>
            <person name="Timp W."/>
            <person name="Zhang S.X."/>
            <person name="Salzberg S.L."/>
        </authorList>
    </citation>
    <scope>NUCLEOTIDE SEQUENCE [LARGE SCALE GENOMIC DNA]</scope>
    <source>
        <strain evidence="9 10">JHH-5317</strain>
    </source>
</reference>
<dbReference type="GO" id="GO:0006904">
    <property type="term" value="P:vesicle docking involved in exocytosis"/>
    <property type="evidence" value="ECO:0007669"/>
    <property type="project" value="InterPro"/>
</dbReference>
<feature type="coiled-coil region" evidence="5">
    <location>
        <begin position="243"/>
        <end position="273"/>
    </location>
</feature>
<keyword evidence="10" id="KW-1185">Reference proteome</keyword>
<dbReference type="GO" id="GO:0006612">
    <property type="term" value="P:protein targeting to membrane"/>
    <property type="evidence" value="ECO:0007669"/>
    <property type="project" value="UniProtKB-UniRule"/>
</dbReference>
<evidence type="ECO:0000256" key="2">
    <source>
        <dbReference type="ARBA" id="ARBA00022483"/>
    </source>
</evidence>
<evidence type="ECO:0000256" key="6">
    <source>
        <dbReference type="SAM" id="MobiDB-lite"/>
    </source>
</evidence>
<dbReference type="InParanoid" id="A0A2N3NEF2"/>
<dbReference type="PANTHER" id="PTHR14146">
    <property type="entry name" value="EXOCYST COMPLEX COMPONENT 4"/>
    <property type="match status" value="1"/>
</dbReference>
<gene>
    <name evidence="9" type="ORF">jhhlp_002566</name>
</gene>
<comment type="caution">
    <text evidence="9">The sequence shown here is derived from an EMBL/GenBank/DDBJ whole genome shotgun (WGS) entry which is preliminary data.</text>
</comment>
<evidence type="ECO:0000256" key="4">
    <source>
        <dbReference type="RuleBase" id="RU367079"/>
    </source>
</evidence>
<evidence type="ECO:0000313" key="10">
    <source>
        <dbReference type="Proteomes" id="UP000233524"/>
    </source>
</evidence>
<name>A0A2N3NEF2_9PEZI</name>
<protein>
    <recommendedName>
        <fullName evidence="4">Exocyst complex component Sec8</fullName>
    </recommendedName>
</protein>
<feature type="compositionally biased region" description="Gly residues" evidence="6">
    <location>
        <begin position="1"/>
        <end position="60"/>
    </location>
</feature>
<dbReference type="STRING" id="41688.A0A2N3NEF2"/>
<accession>A0A2N3NEF2</accession>
<dbReference type="Pfam" id="PF20652">
    <property type="entry name" value="Sec8_C"/>
    <property type="match status" value="1"/>
</dbReference>
<keyword evidence="5" id="KW-0175">Coiled coil</keyword>
<dbReference type="GO" id="GO:0090522">
    <property type="term" value="P:vesicle tethering involved in exocytosis"/>
    <property type="evidence" value="ECO:0007669"/>
    <property type="project" value="UniProtKB-UniRule"/>
</dbReference>
<evidence type="ECO:0000259" key="7">
    <source>
        <dbReference type="Pfam" id="PF04048"/>
    </source>
</evidence>
<dbReference type="OrthoDB" id="272977at2759"/>
<dbReference type="FunCoup" id="A0A2N3NEF2">
    <property type="interactions" value="269"/>
</dbReference>
<comment type="function">
    <text evidence="4">Component of the exocyst complex involved in the docking of exocytic vesicles with fusion sites on the plasma membrane.</text>
</comment>
<dbReference type="EMBL" id="NLAX01000008">
    <property type="protein sequence ID" value="PKS10809.1"/>
    <property type="molecule type" value="Genomic_DNA"/>
</dbReference>
<comment type="similarity">
    <text evidence="4">Belongs to the SEC8 family.</text>
</comment>
<evidence type="ECO:0000256" key="5">
    <source>
        <dbReference type="SAM" id="Coils"/>
    </source>
</evidence>
<dbReference type="AlphaFoldDB" id="A0A2N3NEF2"/>
<dbReference type="GO" id="GO:0000145">
    <property type="term" value="C:exocyst"/>
    <property type="evidence" value="ECO:0007669"/>
    <property type="project" value="UniProtKB-UniRule"/>
</dbReference>
<feature type="region of interest" description="Disordered" evidence="6">
    <location>
        <begin position="1"/>
        <end position="127"/>
    </location>
</feature>
<evidence type="ECO:0000256" key="3">
    <source>
        <dbReference type="ARBA" id="ARBA00022927"/>
    </source>
</evidence>
<feature type="domain" description="Exocyst complex component Sec8 middle helical bundle" evidence="8">
    <location>
        <begin position="384"/>
        <end position="649"/>
    </location>
</feature>
<dbReference type="GO" id="GO:0006893">
    <property type="term" value="P:Golgi to plasma membrane transport"/>
    <property type="evidence" value="ECO:0007669"/>
    <property type="project" value="TreeGrafter"/>
</dbReference>
<dbReference type="InterPro" id="IPR039682">
    <property type="entry name" value="Sec8/EXOC4"/>
</dbReference>
<dbReference type="Pfam" id="PF04048">
    <property type="entry name" value="Sec8_N"/>
    <property type="match status" value="1"/>
</dbReference>
<keyword evidence="2 4" id="KW-0268">Exocytosis</keyword>
<dbReference type="VEuPathDB" id="FungiDB:jhhlp_002566"/>